<keyword evidence="3" id="KW-1185">Reference proteome</keyword>
<feature type="compositionally biased region" description="Basic and acidic residues" evidence="1">
    <location>
        <begin position="10"/>
        <end position="33"/>
    </location>
</feature>
<protein>
    <submittedName>
        <fullName evidence="2">Uncharacterized protein</fullName>
    </submittedName>
</protein>
<proteinExistence type="predicted"/>
<gene>
    <name evidence="2" type="ORF">CAMP_LOCUS4669</name>
</gene>
<dbReference type="EMBL" id="CANHGI010000002">
    <property type="protein sequence ID" value="CAI5442032.1"/>
    <property type="molecule type" value="Genomic_DNA"/>
</dbReference>
<accession>A0A9P1IF11</accession>
<organism evidence="2 3">
    <name type="scientific">Caenorhabditis angaria</name>
    <dbReference type="NCBI Taxonomy" id="860376"/>
    <lineage>
        <taxon>Eukaryota</taxon>
        <taxon>Metazoa</taxon>
        <taxon>Ecdysozoa</taxon>
        <taxon>Nematoda</taxon>
        <taxon>Chromadorea</taxon>
        <taxon>Rhabditida</taxon>
        <taxon>Rhabditina</taxon>
        <taxon>Rhabditomorpha</taxon>
        <taxon>Rhabditoidea</taxon>
        <taxon>Rhabditidae</taxon>
        <taxon>Peloderinae</taxon>
        <taxon>Caenorhabditis</taxon>
    </lineage>
</organism>
<sequence length="85" mass="9714">MVSKKKSYHTKLESLEKARKAKAMKNEQDEVEPKPSGIPSGNENNRKLATRLPVSKKKINQARLKNLEKARRAKAMKNAESIEKR</sequence>
<dbReference type="Proteomes" id="UP001152747">
    <property type="component" value="Unassembled WGS sequence"/>
</dbReference>
<evidence type="ECO:0000256" key="1">
    <source>
        <dbReference type="SAM" id="MobiDB-lite"/>
    </source>
</evidence>
<comment type="caution">
    <text evidence="2">The sequence shown here is derived from an EMBL/GenBank/DDBJ whole genome shotgun (WGS) entry which is preliminary data.</text>
</comment>
<evidence type="ECO:0000313" key="2">
    <source>
        <dbReference type="EMBL" id="CAI5442032.1"/>
    </source>
</evidence>
<evidence type="ECO:0000313" key="3">
    <source>
        <dbReference type="Proteomes" id="UP001152747"/>
    </source>
</evidence>
<dbReference type="AlphaFoldDB" id="A0A9P1IF11"/>
<reference evidence="2" key="1">
    <citation type="submission" date="2022-11" db="EMBL/GenBank/DDBJ databases">
        <authorList>
            <person name="Kikuchi T."/>
        </authorList>
    </citation>
    <scope>NUCLEOTIDE SEQUENCE</scope>
    <source>
        <strain evidence="2">PS1010</strain>
    </source>
</reference>
<feature type="region of interest" description="Disordered" evidence="1">
    <location>
        <begin position="1"/>
        <end position="58"/>
    </location>
</feature>
<name>A0A9P1IF11_9PELO</name>